<keyword evidence="9" id="KW-0735">Signal-anchor</keyword>
<proteinExistence type="inferred from homology"/>
<comment type="caution">
    <text evidence="10">The sequence shown here is derived from an EMBL/GenBank/DDBJ whole genome shotgun (WGS) entry which is preliminary data.</text>
</comment>
<evidence type="ECO:0000256" key="2">
    <source>
        <dbReference type="ARBA" id="ARBA00006339"/>
    </source>
</evidence>
<evidence type="ECO:0000256" key="8">
    <source>
        <dbReference type="ARBA" id="ARBA00023180"/>
    </source>
</evidence>
<evidence type="ECO:0000256" key="5">
    <source>
        <dbReference type="ARBA" id="ARBA00022989"/>
    </source>
</evidence>
<evidence type="ECO:0000256" key="9">
    <source>
        <dbReference type="RuleBase" id="RU364020"/>
    </source>
</evidence>
<dbReference type="EMBL" id="JAWZYT010005412">
    <property type="protein sequence ID" value="KAK4290639.1"/>
    <property type="molecule type" value="Genomic_DNA"/>
</dbReference>
<evidence type="ECO:0000256" key="1">
    <source>
        <dbReference type="ARBA" id="ARBA00004323"/>
    </source>
</evidence>
<dbReference type="GO" id="GO:0008146">
    <property type="term" value="F:sulfotransferase activity"/>
    <property type="evidence" value="ECO:0007669"/>
    <property type="project" value="InterPro"/>
</dbReference>
<dbReference type="GO" id="GO:0000139">
    <property type="term" value="C:Golgi membrane"/>
    <property type="evidence" value="ECO:0007669"/>
    <property type="project" value="UniProtKB-SubCell"/>
</dbReference>
<keyword evidence="5" id="KW-1133">Transmembrane helix</keyword>
<evidence type="ECO:0000256" key="3">
    <source>
        <dbReference type="ARBA" id="ARBA00022679"/>
    </source>
</evidence>
<reference evidence="10" key="1">
    <citation type="submission" date="2023-11" db="EMBL/GenBank/DDBJ databases">
        <title>Genome assemblies of two species of porcelain crab, Petrolisthes cinctipes and Petrolisthes manimaculis (Anomura: Porcellanidae).</title>
        <authorList>
            <person name="Angst P."/>
        </authorList>
    </citation>
    <scope>NUCLEOTIDE SEQUENCE</scope>
    <source>
        <strain evidence="10">PB745_02</strain>
        <tissue evidence="10">Gill</tissue>
    </source>
</reference>
<keyword evidence="6 9" id="KW-0333">Golgi apparatus</keyword>
<keyword evidence="9" id="KW-0119">Carbohydrate metabolism</keyword>
<dbReference type="InterPro" id="IPR018011">
    <property type="entry name" value="Carb_sulfotrans_8-10"/>
</dbReference>
<dbReference type="EC" id="2.8.2.-" evidence="9"/>
<keyword evidence="4" id="KW-0812">Transmembrane</keyword>
<evidence type="ECO:0000256" key="4">
    <source>
        <dbReference type="ARBA" id="ARBA00022692"/>
    </source>
</evidence>
<evidence type="ECO:0000313" key="11">
    <source>
        <dbReference type="Proteomes" id="UP001292094"/>
    </source>
</evidence>
<dbReference type="Proteomes" id="UP001292094">
    <property type="component" value="Unassembled WGS sequence"/>
</dbReference>
<keyword evidence="3 9" id="KW-0808">Transferase</keyword>
<protein>
    <recommendedName>
        <fullName evidence="9">Carbohydrate sulfotransferase</fullName>
        <ecNumber evidence="9">2.8.2.-</ecNumber>
    </recommendedName>
</protein>
<evidence type="ECO:0000256" key="7">
    <source>
        <dbReference type="ARBA" id="ARBA00023136"/>
    </source>
</evidence>
<organism evidence="10 11">
    <name type="scientific">Petrolisthes manimaculis</name>
    <dbReference type="NCBI Taxonomy" id="1843537"/>
    <lineage>
        <taxon>Eukaryota</taxon>
        <taxon>Metazoa</taxon>
        <taxon>Ecdysozoa</taxon>
        <taxon>Arthropoda</taxon>
        <taxon>Crustacea</taxon>
        <taxon>Multicrustacea</taxon>
        <taxon>Malacostraca</taxon>
        <taxon>Eumalacostraca</taxon>
        <taxon>Eucarida</taxon>
        <taxon>Decapoda</taxon>
        <taxon>Pleocyemata</taxon>
        <taxon>Anomura</taxon>
        <taxon>Galatheoidea</taxon>
        <taxon>Porcellanidae</taxon>
        <taxon>Petrolisthes</taxon>
    </lineage>
</organism>
<dbReference type="GO" id="GO:0016051">
    <property type="term" value="P:carbohydrate biosynthetic process"/>
    <property type="evidence" value="ECO:0007669"/>
    <property type="project" value="InterPro"/>
</dbReference>
<keyword evidence="8 9" id="KW-0325">Glycoprotein</keyword>
<keyword evidence="11" id="KW-1185">Reference proteome</keyword>
<dbReference type="AlphaFoldDB" id="A0AAE1NKB0"/>
<dbReference type="PANTHER" id="PTHR12137:SF54">
    <property type="entry name" value="CARBOHYDRATE SULFOTRANSFERASE"/>
    <property type="match status" value="1"/>
</dbReference>
<keyword evidence="7" id="KW-0472">Membrane</keyword>
<dbReference type="InterPro" id="IPR005331">
    <property type="entry name" value="Sulfotransferase"/>
</dbReference>
<gene>
    <name evidence="10" type="ORF">Pmani_036482</name>
</gene>
<name>A0AAE1NKB0_9EUCA</name>
<dbReference type="Pfam" id="PF03567">
    <property type="entry name" value="Sulfotransfer_2"/>
    <property type="match status" value="1"/>
</dbReference>
<comment type="similarity">
    <text evidence="2 9">Belongs to the sulfotransferase 2 family.</text>
</comment>
<accession>A0AAE1NKB0</accession>
<comment type="subcellular location">
    <subcellularLocation>
        <location evidence="1 9">Golgi apparatus membrane</location>
        <topology evidence="1 9">Single-pass type II membrane protein</topology>
    </subcellularLocation>
</comment>
<evidence type="ECO:0000313" key="10">
    <source>
        <dbReference type="EMBL" id="KAK4290639.1"/>
    </source>
</evidence>
<dbReference type="PANTHER" id="PTHR12137">
    <property type="entry name" value="CARBOHYDRATE SULFOTRANSFERASE"/>
    <property type="match status" value="1"/>
</dbReference>
<sequence length="363" mass="41761">MTRRLARYRIPVGVLALVALCLVALLLQKMLNFNYNNQTFLIALKTNQDHDHQDHDHQDHDHQDHLNIQQLTRRAEHLRRTCQSLGLSRHQPITPISSVPILDRKGIFTVCVGPKVGKKWWRILGARAEEKGFANVQSRLPAVISVQHPLSRLAQCYREKFLGGKNISQYAVHPKRGGESWTLRWKSYWLPALISTGKISHGPLISKLIQTHRRHANMTPSHTLMATLITQAYGHMDALLLRTHSDVAFTFEEFLHHVVWTHVLGLHDPNWTSQFTLCQPCDRSYDYVSHLENSEEEVNNLLKVADVKGEFRFVSSVASEKGKKEGVFTDLLLYGDIAKHVMDQIFRLYHLDFVLFDYSTKVI</sequence>
<evidence type="ECO:0000256" key="6">
    <source>
        <dbReference type="ARBA" id="ARBA00023034"/>
    </source>
</evidence>